<keyword evidence="5" id="KW-0997">Cell inner membrane</keyword>
<evidence type="ECO:0000313" key="7">
    <source>
        <dbReference type="Proteomes" id="UP000506160"/>
    </source>
</evidence>
<keyword evidence="3 5" id="KW-1133">Transmembrane helix</keyword>
<dbReference type="Proteomes" id="UP000506160">
    <property type="component" value="Unassembled WGS sequence"/>
</dbReference>
<evidence type="ECO:0000256" key="3">
    <source>
        <dbReference type="ARBA" id="ARBA00022989"/>
    </source>
</evidence>
<comment type="function">
    <text evidence="5">Plays a role in cell envelope biogenesis, maintenance of cell envelope integrity and membrane homeostasis.</text>
</comment>
<feature type="transmembrane region" description="Helical" evidence="5">
    <location>
        <begin position="20"/>
        <end position="43"/>
    </location>
</feature>
<sequence>MKQLLEFIPLIIFFILFKMYDIYVGISALMMTSTVAFIINWMIYKKIEKMALFTYLMIIIFGAMTLYFHNAAFIKWKVTIIYLLFSVVLFTSQLVFKKPLLQNILAKSVELDNLVWHRLNIVWAIFFLACAMANLYITYFMSEQFWVTFKVFILPSLTLAISVISGIYMYKNINKVEKLES</sequence>
<feature type="transmembrane region" description="Helical" evidence="5">
    <location>
        <begin position="74"/>
        <end position="96"/>
    </location>
</feature>
<organism evidence="6 7">
    <name type="scientific">Candidatus Schmidhempelia bombi str. Bimp</name>
    <dbReference type="NCBI Taxonomy" id="1387197"/>
    <lineage>
        <taxon>Bacteria</taxon>
        <taxon>Pseudomonadati</taxon>
        <taxon>Pseudomonadota</taxon>
        <taxon>Gammaproteobacteria</taxon>
        <taxon>Orbales</taxon>
        <taxon>Orbaceae</taxon>
        <taxon>Candidatus Schmidhempelia</taxon>
    </lineage>
</organism>
<evidence type="ECO:0000256" key="4">
    <source>
        <dbReference type="ARBA" id="ARBA00023136"/>
    </source>
</evidence>
<evidence type="ECO:0000313" key="6">
    <source>
        <dbReference type="EMBL" id="TEA28038.1"/>
    </source>
</evidence>
<comment type="caution">
    <text evidence="6">The sequence shown here is derived from an EMBL/GenBank/DDBJ whole genome shotgun (WGS) entry which is preliminary data.</text>
</comment>
<comment type="similarity">
    <text evidence="5">Belongs to the YciB family.</text>
</comment>
<evidence type="ECO:0000256" key="1">
    <source>
        <dbReference type="ARBA" id="ARBA00022475"/>
    </source>
</evidence>
<dbReference type="RefSeq" id="WP_024495337.1">
    <property type="nucleotide sequence ID" value="NZ_AWGA01000011.1"/>
</dbReference>
<dbReference type="PANTHER" id="PTHR36917">
    <property type="entry name" value="INTRACELLULAR SEPTATION PROTEIN A-RELATED"/>
    <property type="match status" value="1"/>
</dbReference>
<dbReference type="NCBIfam" id="TIGR00997">
    <property type="entry name" value="ispZ"/>
    <property type="match status" value="1"/>
</dbReference>
<dbReference type="HAMAP" id="MF_00189">
    <property type="entry name" value="YciB"/>
    <property type="match status" value="1"/>
</dbReference>
<keyword evidence="7" id="KW-1185">Reference proteome</keyword>
<evidence type="ECO:0000256" key="2">
    <source>
        <dbReference type="ARBA" id="ARBA00022692"/>
    </source>
</evidence>
<dbReference type="EMBL" id="AWGA01000011">
    <property type="protein sequence ID" value="TEA28038.1"/>
    <property type="molecule type" value="Genomic_DNA"/>
</dbReference>
<accession>A0AB94IEV0</accession>
<feature type="transmembrane region" description="Helical" evidence="5">
    <location>
        <begin position="145"/>
        <end position="170"/>
    </location>
</feature>
<feature type="transmembrane region" description="Helical" evidence="5">
    <location>
        <begin position="50"/>
        <end position="68"/>
    </location>
</feature>
<dbReference type="NCBIfam" id="NF001324">
    <property type="entry name" value="PRK00259.1-2"/>
    <property type="match status" value="1"/>
</dbReference>
<dbReference type="GO" id="GO:0005886">
    <property type="term" value="C:plasma membrane"/>
    <property type="evidence" value="ECO:0007669"/>
    <property type="project" value="UniProtKB-SubCell"/>
</dbReference>
<evidence type="ECO:0000256" key="5">
    <source>
        <dbReference type="HAMAP-Rule" id="MF_00189"/>
    </source>
</evidence>
<name>A0AB94IEV0_9GAMM</name>
<feature type="transmembrane region" description="Helical" evidence="5">
    <location>
        <begin position="117"/>
        <end position="139"/>
    </location>
</feature>
<keyword evidence="2 5" id="KW-0812">Transmembrane</keyword>
<keyword evidence="4 5" id="KW-0472">Membrane</keyword>
<proteinExistence type="inferred from homology"/>
<protein>
    <recommendedName>
        <fullName evidence="5">Inner membrane-spanning protein YciB</fullName>
    </recommendedName>
</protein>
<comment type="subcellular location">
    <subcellularLocation>
        <location evidence="5">Cell inner membrane</location>
        <topology evidence="5">Multi-pass membrane protein</topology>
    </subcellularLocation>
</comment>
<reference evidence="6 7" key="1">
    <citation type="journal article" date="2014" name="Appl. Environ. Microbiol.">
        <title>Genomic features of a bumble bee symbiont reflect its host environment.</title>
        <authorList>
            <person name="Martinson V.G."/>
            <person name="Magoc T."/>
            <person name="Koch H."/>
            <person name="Salzberg S.L."/>
            <person name="Moran N.A."/>
        </authorList>
    </citation>
    <scope>NUCLEOTIDE SEQUENCE [LARGE SCALE GENOMIC DNA]</scope>
    <source>
        <strain evidence="6 7">Bimp</strain>
    </source>
</reference>
<dbReference type="InterPro" id="IPR006008">
    <property type="entry name" value="YciB"/>
</dbReference>
<dbReference type="PANTHER" id="PTHR36917:SF1">
    <property type="entry name" value="INNER MEMBRANE-SPANNING PROTEIN YCIB"/>
    <property type="match status" value="1"/>
</dbReference>
<dbReference type="Pfam" id="PF04279">
    <property type="entry name" value="IspA"/>
    <property type="match status" value="1"/>
</dbReference>
<gene>
    <name evidence="5" type="primary">yciB</name>
    <name evidence="6" type="ORF">O970_01035</name>
</gene>
<keyword evidence="1 5" id="KW-1003">Cell membrane</keyword>
<dbReference type="AlphaFoldDB" id="A0AB94IEV0"/>